<gene>
    <name evidence="2" type="ORF">EHQ81_00440</name>
    <name evidence="3" type="ORF">EHQ82_10185</name>
</gene>
<dbReference type="PANTHER" id="PTHR46331:SF2">
    <property type="entry name" value="VALACYCLOVIR HYDROLASE"/>
    <property type="match status" value="1"/>
</dbReference>
<sequence>MNHTKEFDIEIDGSSIHILRFENEKSDRPFLIFLHDSLGCIFLWKNFPEQLAEKVDCNLLVYDRIGYGKSGPFTSIKRDHFYLEKEADILFKIIQKLNIKTSILFGHSDGGSISLIAASKFPEYISGIITEGAHVFVEDITLNGIREVVKSYQTTKLKQVLEKYHFDKTEDVFHAWSDTWLAEKFRDWNMEHFLSSIQCPVLVVQGEEDEFGSEEQVDKIVGQVSGKSIKRMIPGAKHSPHKEAAEITMREATEFIKKIVLS</sequence>
<dbReference type="EMBL" id="RQGU01000090">
    <property type="protein sequence ID" value="TGM21482.1"/>
    <property type="molecule type" value="Genomic_DNA"/>
</dbReference>
<organism evidence="2 4">
    <name type="scientific">Leptospira selangorensis</name>
    <dbReference type="NCBI Taxonomy" id="2484982"/>
    <lineage>
        <taxon>Bacteria</taxon>
        <taxon>Pseudomonadati</taxon>
        <taxon>Spirochaetota</taxon>
        <taxon>Spirochaetia</taxon>
        <taxon>Leptospirales</taxon>
        <taxon>Leptospiraceae</taxon>
        <taxon>Leptospira</taxon>
    </lineage>
</organism>
<dbReference type="PANTHER" id="PTHR46331">
    <property type="entry name" value="VALACYCLOVIR HYDROLASE"/>
    <property type="match status" value="1"/>
</dbReference>
<keyword evidence="2" id="KW-0378">Hydrolase</keyword>
<protein>
    <submittedName>
        <fullName evidence="2">Alpha/beta hydrolase</fullName>
    </submittedName>
</protein>
<dbReference type="AlphaFoldDB" id="A0A5F2C2U3"/>
<name>A0A5F2C2U3_9LEPT</name>
<reference evidence="4 5" key="2">
    <citation type="journal article" date="2019" name="PLoS Negl. Trop. Dis.">
        <title>Revisiting the worldwide diversity of Leptospira species in the environment.</title>
        <authorList>
            <person name="Vincent A.T."/>
            <person name="Schiettekatte O."/>
            <person name="Bourhy P."/>
            <person name="Veyrier F.J."/>
            <person name="Picardeau M."/>
        </authorList>
    </citation>
    <scope>NUCLEOTIDE SEQUENCE [LARGE SCALE GENOMIC DNA]</scope>
    <source>
        <strain evidence="2 4">201702405</strain>
        <strain evidence="5">201702406</strain>
    </source>
</reference>
<accession>A0A5F2C2U3</accession>
<comment type="caution">
    <text evidence="2">The sequence shown here is derived from an EMBL/GenBank/DDBJ whole genome shotgun (WGS) entry which is preliminary data.</text>
</comment>
<keyword evidence="5" id="KW-1185">Reference proteome</keyword>
<dbReference type="InterPro" id="IPR029058">
    <property type="entry name" value="AB_hydrolase_fold"/>
</dbReference>
<evidence type="ECO:0000313" key="2">
    <source>
        <dbReference type="EMBL" id="TGM17128.1"/>
    </source>
</evidence>
<reference evidence="3" key="1">
    <citation type="submission" date="2018-10" db="EMBL/GenBank/DDBJ databases">
        <authorList>
            <person name="Vincent A.T."/>
            <person name="Schiettekatte O."/>
            <person name="Bourhy P."/>
            <person name="Veyrier F.J."/>
            <person name="Picardeau M."/>
        </authorList>
    </citation>
    <scope>NUCLEOTIDE SEQUENCE</scope>
    <source>
        <strain evidence="3">201702406</strain>
    </source>
</reference>
<evidence type="ECO:0000259" key="1">
    <source>
        <dbReference type="Pfam" id="PF00561"/>
    </source>
</evidence>
<evidence type="ECO:0000313" key="4">
    <source>
        <dbReference type="Proteomes" id="UP000297832"/>
    </source>
</evidence>
<dbReference type="InterPro" id="IPR000073">
    <property type="entry name" value="AB_hydrolase_1"/>
</dbReference>
<dbReference type="Pfam" id="PF00561">
    <property type="entry name" value="Abhydrolase_1"/>
    <property type="match status" value="1"/>
</dbReference>
<dbReference type="Proteomes" id="UP000298057">
    <property type="component" value="Unassembled WGS sequence"/>
</dbReference>
<dbReference type="GO" id="GO:0017171">
    <property type="term" value="F:serine hydrolase activity"/>
    <property type="evidence" value="ECO:0007669"/>
    <property type="project" value="TreeGrafter"/>
</dbReference>
<evidence type="ECO:0000313" key="3">
    <source>
        <dbReference type="EMBL" id="TGM21482.1"/>
    </source>
</evidence>
<dbReference type="SUPFAM" id="SSF53474">
    <property type="entry name" value="alpha/beta-Hydrolases"/>
    <property type="match status" value="1"/>
</dbReference>
<feature type="domain" description="AB hydrolase-1" evidence="1">
    <location>
        <begin position="31"/>
        <end position="189"/>
    </location>
</feature>
<dbReference type="EMBL" id="RQGV01000001">
    <property type="protein sequence ID" value="TGM17128.1"/>
    <property type="molecule type" value="Genomic_DNA"/>
</dbReference>
<dbReference type="Proteomes" id="UP000297832">
    <property type="component" value="Unassembled WGS sequence"/>
</dbReference>
<evidence type="ECO:0000313" key="5">
    <source>
        <dbReference type="Proteomes" id="UP000298057"/>
    </source>
</evidence>
<proteinExistence type="predicted"/>
<dbReference type="Gene3D" id="3.40.50.1820">
    <property type="entry name" value="alpha/beta hydrolase"/>
    <property type="match status" value="1"/>
</dbReference>